<gene>
    <name evidence="1" type="ORF">OHB35_52380</name>
</gene>
<accession>A0ABZ1HV41</accession>
<evidence type="ECO:0000313" key="2">
    <source>
        <dbReference type="Proteomes" id="UP001340816"/>
    </source>
</evidence>
<sequence>MPAQPDAESDLYASHIHHHAVDGMGRARAYLTQPVSLDAHLRTCRALDAYTQRAGGSRWSLRGLVGSPVSPRDVADLLAFDTVIEVSQAPTVVDGRTLACLWTARNSPDRLPARHIRDDVFREIQHVRAYQRELDPVFHERALAMLGRARDHGLSLVCNDPFGDWGFGAVDVEMFVRLLTHFFYVDAEAAHRMAHGHGYSTGGNYVFGMNGPDGRLMCVFVMAVWPWGLEPTYTIIDRTQLGPVVDLKVASVLMLLANALVVDRHGRDTLVIGEANSLNARPCIQAGFEPLRQVFDDGPHPVHTNVVWADNPLGDFSAPYGSATRIPGYREVPYTNYGVGVLAPRKVEPFHDTALEFLAAARS</sequence>
<dbReference type="EMBL" id="CP109135">
    <property type="protein sequence ID" value="WSD21158.1"/>
    <property type="molecule type" value="Genomic_DNA"/>
</dbReference>
<keyword evidence="2" id="KW-1185">Reference proteome</keyword>
<organism evidence="1 2">
    <name type="scientific">Streptomyces phaeochromogenes</name>
    <dbReference type="NCBI Taxonomy" id="1923"/>
    <lineage>
        <taxon>Bacteria</taxon>
        <taxon>Bacillati</taxon>
        <taxon>Actinomycetota</taxon>
        <taxon>Actinomycetes</taxon>
        <taxon>Kitasatosporales</taxon>
        <taxon>Streptomycetaceae</taxon>
        <taxon>Streptomyces</taxon>
        <taxon>Streptomyces phaeochromogenes group</taxon>
    </lineage>
</organism>
<dbReference type="Proteomes" id="UP001340816">
    <property type="component" value="Chromosome"/>
</dbReference>
<evidence type="ECO:0000313" key="1">
    <source>
        <dbReference type="EMBL" id="WSD21158.1"/>
    </source>
</evidence>
<name>A0ABZ1HV41_STRPH</name>
<reference evidence="1 2" key="1">
    <citation type="submission" date="2022-10" db="EMBL/GenBank/DDBJ databases">
        <title>The complete genomes of actinobacterial strains from the NBC collection.</title>
        <authorList>
            <person name="Joergensen T.S."/>
            <person name="Alvarez Arevalo M."/>
            <person name="Sterndorff E.B."/>
            <person name="Faurdal D."/>
            <person name="Vuksanovic O."/>
            <person name="Mourched A.-S."/>
            <person name="Charusanti P."/>
            <person name="Shaw S."/>
            <person name="Blin K."/>
            <person name="Weber T."/>
        </authorList>
    </citation>
    <scope>NUCLEOTIDE SEQUENCE [LARGE SCALE GENOMIC DNA]</scope>
    <source>
        <strain evidence="1 2">NBC 01752</strain>
    </source>
</reference>
<dbReference type="RefSeq" id="WP_326762699.1">
    <property type="nucleotide sequence ID" value="NZ_CP109135.1"/>
</dbReference>
<protein>
    <submittedName>
        <fullName evidence="1">Uncharacterized protein</fullName>
    </submittedName>
</protein>
<proteinExistence type="predicted"/>